<gene>
    <name evidence="2" type="ORF">LCGC14_0350380</name>
</gene>
<proteinExistence type="predicted"/>
<accession>A0A0F9VYJ9</accession>
<sequence>MQTDTLVNRYLNEHVSIAQGFPVLDVIEFFDLVENTYKMNGEVFVFGNGGGASIAEHFASDLKMHPFVSDDKHKPTDTHRLRVHCLNESNGIITRIGNDIGYYHIFIEQLKNYDLNELALVVAFSGSGNSLNIIKALQYANDCDAITVLIGGRDGGKAKDLADLCILIPGTSKFPGQVGANDNCFHIEDFQCSITHIVTGLLKEAVDEGN</sequence>
<dbReference type="InterPro" id="IPR050099">
    <property type="entry name" value="SIS_GmhA/DiaA_subfam"/>
</dbReference>
<name>A0A0F9VYJ9_9ZZZZ</name>
<dbReference type="PANTHER" id="PTHR30390">
    <property type="entry name" value="SEDOHEPTULOSE 7-PHOSPHATE ISOMERASE / DNAA INITIATOR-ASSOCIATING FACTOR FOR REPLICATION INITIATION"/>
    <property type="match status" value="1"/>
</dbReference>
<dbReference type="AlphaFoldDB" id="A0A0F9VYJ9"/>
<reference evidence="2" key="1">
    <citation type="journal article" date="2015" name="Nature">
        <title>Complex archaea that bridge the gap between prokaryotes and eukaryotes.</title>
        <authorList>
            <person name="Spang A."/>
            <person name="Saw J.H."/>
            <person name="Jorgensen S.L."/>
            <person name="Zaremba-Niedzwiedzka K."/>
            <person name="Martijn J."/>
            <person name="Lind A.E."/>
            <person name="van Eijk R."/>
            <person name="Schleper C."/>
            <person name="Guy L."/>
            <person name="Ettema T.J."/>
        </authorList>
    </citation>
    <scope>NUCLEOTIDE SEQUENCE</scope>
</reference>
<dbReference type="Gene3D" id="3.40.50.10490">
    <property type="entry name" value="Glucose-6-phosphate isomerase like protein, domain 1"/>
    <property type="match status" value="1"/>
</dbReference>
<dbReference type="Pfam" id="PF13580">
    <property type="entry name" value="SIS_2"/>
    <property type="match status" value="1"/>
</dbReference>
<dbReference type="CDD" id="cd05006">
    <property type="entry name" value="SIS_GmhA"/>
    <property type="match status" value="1"/>
</dbReference>
<evidence type="ECO:0000259" key="1">
    <source>
        <dbReference type="PROSITE" id="PS51464"/>
    </source>
</evidence>
<evidence type="ECO:0000313" key="2">
    <source>
        <dbReference type="EMBL" id="KKN78506.1"/>
    </source>
</evidence>
<dbReference type="InterPro" id="IPR001347">
    <property type="entry name" value="SIS_dom"/>
</dbReference>
<dbReference type="InterPro" id="IPR046348">
    <property type="entry name" value="SIS_dom_sf"/>
</dbReference>
<dbReference type="InterPro" id="IPR035461">
    <property type="entry name" value="GmhA/DiaA"/>
</dbReference>
<dbReference type="PANTHER" id="PTHR30390:SF8">
    <property type="entry name" value="SUGAR ISOMERASE (SIS)"/>
    <property type="match status" value="1"/>
</dbReference>
<dbReference type="SUPFAM" id="SSF53697">
    <property type="entry name" value="SIS domain"/>
    <property type="match status" value="1"/>
</dbReference>
<organism evidence="2">
    <name type="scientific">marine sediment metagenome</name>
    <dbReference type="NCBI Taxonomy" id="412755"/>
    <lineage>
        <taxon>unclassified sequences</taxon>
        <taxon>metagenomes</taxon>
        <taxon>ecological metagenomes</taxon>
    </lineage>
</organism>
<comment type="caution">
    <text evidence="2">The sequence shown here is derived from an EMBL/GenBank/DDBJ whole genome shotgun (WGS) entry which is preliminary data.</text>
</comment>
<dbReference type="GO" id="GO:1901135">
    <property type="term" value="P:carbohydrate derivative metabolic process"/>
    <property type="evidence" value="ECO:0007669"/>
    <property type="project" value="InterPro"/>
</dbReference>
<dbReference type="GO" id="GO:0097367">
    <property type="term" value="F:carbohydrate derivative binding"/>
    <property type="evidence" value="ECO:0007669"/>
    <property type="project" value="InterPro"/>
</dbReference>
<dbReference type="EMBL" id="LAZR01000262">
    <property type="protein sequence ID" value="KKN78506.1"/>
    <property type="molecule type" value="Genomic_DNA"/>
</dbReference>
<protein>
    <recommendedName>
        <fullName evidence="1">SIS domain-containing protein</fullName>
    </recommendedName>
</protein>
<dbReference type="PROSITE" id="PS51464">
    <property type="entry name" value="SIS"/>
    <property type="match status" value="1"/>
</dbReference>
<feature type="domain" description="SIS" evidence="1">
    <location>
        <begin position="33"/>
        <end position="210"/>
    </location>
</feature>